<dbReference type="Gene3D" id="3.30.1490.300">
    <property type="match status" value="1"/>
</dbReference>
<dbReference type="EMBL" id="DTHV01000091">
    <property type="protein sequence ID" value="HGW60350.1"/>
    <property type="molecule type" value="Genomic_DNA"/>
</dbReference>
<organism evidence="1">
    <name type="scientific">Caldisericum exile</name>
    <dbReference type="NCBI Taxonomy" id="693075"/>
    <lineage>
        <taxon>Bacteria</taxon>
        <taxon>Pseudomonadati</taxon>
        <taxon>Caldisericota/Cryosericota group</taxon>
        <taxon>Caldisericota</taxon>
        <taxon>Caldisericia</taxon>
        <taxon>Caldisericales</taxon>
        <taxon>Caldisericaceae</taxon>
        <taxon>Caldisericum</taxon>
    </lineage>
</organism>
<proteinExistence type="predicted"/>
<dbReference type="PANTHER" id="PTHR32432">
    <property type="entry name" value="CELL DIVISION PROTEIN FTSA-RELATED"/>
    <property type="match status" value="1"/>
</dbReference>
<reference evidence="1" key="1">
    <citation type="journal article" date="2020" name="mSystems">
        <title>Genome- and Community-Level Interaction Insights into Carbon Utilization and Element Cycling Functions of Hydrothermarchaeota in Hydrothermal Sediment.</title>
        <authorList>
            <person name="Zhou Z."/>
            <person name="Liu Y."/>
            <person name="Xu W."/>
            <person name="Pan J."/>
            <person name="Luo Z.H."/>
            <person name="Li M."/>
        </authorList>
    </citation>
    <scope>NUCLEOTIDE SEQUENCE [LARGE SCALE GENOMIC DNA]</scope>
    <source>
        <strain evidence="1">SpSt-794</strain>
    </source>
</reference>
<dbReference type="PANTHER" id="PTHR32432:SF3">
    <property type="entry name" value="ETHANOLAMINE UTILIZATION PROTEIN EUTJ"/>
    <property type="match status" value="1"/>
</dbReference>
<evidence type="ECO:0000313" key="1">
    <source>
        <dbReference type="EMBL" id="HGW60350.1"/>
    </source>
</evidence>
<dbReference type="PIRSF" id="PIRSF019169">
    <property type="entry name" value="PilM"/>
    <property type="match status" value="1"/>
</dbReference>
<dbReference type="CDD" id="cd24049">
    <property type="entry name" value="ASKHA_NBD_PilM"/>
    <property type="match status" value="1"/>
</dbReference>
<dbReference type="InterPro" id="IPR050696">
    <property type="entry name" value="FtsA/MreB"/>
</dbReference>
<dbReference type="InterPro" id="IPR005883">
    <property type="entry name" value="PilM"/>
</dbReference>
<protein>
    <submittedName>
        <fullName evidence="1">Type IV pilus assembly protein PilM</fullName>
    </submittedName>
</protein>
<dbReference type="Pfam" id="PF11104">
    <property type="entry name" value="PilM_2"/>
    <property type="match status" value="1"/>
</dbReference>
<name>A0A7C4TXG9_9BACT</name>
<dbReference type="Gene3D" id="3.30.420.40">
    <property type="match status" value="2"/>
</dbReference>
<dbReference type="InterPro" id="IPR043129">
    <property type="entry name" value="ATPase_NBD"/>
</dbReference>
<comment type="caution">
    <text evidence="1">The sequence shown here is derived from an EMBL/GenBank/DDBJ whole genome shotgun (WGS) entry which is preliminary data.</text>
</comment>
<dbReference type="AlphaFoldDB" id="A0A7C4TXG9"/>
<sequence>MALFAKTKTPIIGVDLGSGYVKMAQFERKGNDLNLVNFGLLEIEEGTIVEGKIEKFDVLKEVIQNLLSIYSFIGNRVATNVSGKLVQVRELVIEDLPPQELYEAIRWEVEKVLPLPVDKISFDYQVLGRVKEGGEDKLYILYAVAPLEVIETIVNLFKSLNLELVSIEVEAFSVLRLLKFLGSVSTDSERLFSIINIGHNFTSINMVDKGFMRFSRIFPWGGKKLTDKIASYFGLDEKSAEEKKKTELDLSNTNSQIFEAVQEELNELSLEIKRTISYYFAKYNEGKMSDVTIILEGGTANAKNIDHYIEEKTGFGTVVNRLFADIARYNPNLFTKEYLYEMAPMFAVATGLALKEHLAQIKRKTQARR</sequence>
<dbReference type="NCBIfam" id="TIGR01175">
    <property type="entry name" value="pilM"/>
    <property type="match status" value="1"/>
</dbReference>
<dbReference type="SUPFAM" id="SSF53067">
    <property type="entry name" value="Actin-like ATPase domain"/>
    <property type="match status" value="2"/>
</dbReference>
<accession>A0A7C4TXG9</accession>
<gene>
    <name evidence="1" type="primary">pilM</name>
    <name evidence="1" type="ORF">ENV82_02835</name>
</gene>